<accession>A0A1J0WJG6</accession>
<evidence type="ECO:0000313" key="3">
    <source>
        <dbReference type="Proteomes" id="UP000181897"/>
    </source>
</evidence>
<evidence type="ECO:0000259" key="1">
    <source>
        <dbReference type="Pfam" id="PF06114"/>
    </source>
</evidence>
<dbReference type="EMBL" id="CP018076">
    <property type="protein sequence ID" value="APE44437.1"/>
    <property type="molecule type" value="Genomic_DNA"/>
</dbReference>
<feature type="domain" description="IrrE N-terminal-like" evidence="1">
    <location>
        <begin position="68"/>
        <end position="177"/>
    </location>
</feature>
<dbReference type="InterPro" id="IPR010359">
    <property type="entry name" value="IrrE_HExxH"/>
</dbReference>
<protein>
    <recommendedName>
        <fullName evidence="1">IrrE N-terminal-like domain-containing protein</fullName>
    </recommendedName>
</protein>
<dbReference type="Pfam" id="PF06114">
    <property type="entry name" value="Peptidase_M78"/>
    <property type="match status" value="1"/>
</dbReference>
<dbReference type="STRING" id="1917485.BOO69_14215"/>
<dbReference type="KEGG" id="suam:BOO69_14215"/>
<dbReference type="Gene3D" id="1.10.10.2910">
    <property type="match status" value="1"/>
</dbReference>
<name>A0A1J0WJG6_9RHOB</name>
<dbReference type="Proteomes" id="UP000181897">
    <property type="component" value="Chromosome"/>
</dbReference>
<gene>
    <name evidence="2" type="ORF">BOO69_14215</name>
</gene>
<sequence length="292" mass="32437">MTFDTVALDRMKLSDIHAPRRLGKVLHDMLGRLDGPVPILDIARALDVSEVRLDEFDGFEGMLLTTPARRTATILANTRYGTRRARFSVAHELGHFLLERHVLSDANGFRCTPRDLRETRDGQRHFRQEAEANQFAIEALAPVSMVKPFLNGEPDLRAALSLRNLLDISLEAAVRRILDLAPVFLGAVWSHNGAIRYLIRTQAFPFLTCGKGTLLPEASAAASAVANGKRGITEMRDVHSTIWTDRADIGLKEQTRVGKNGHAVTLLWADLPDHDDEEKDHGVAELVVPGFR</sequence>
<dbReference type="PANTHER" id="PTHR43236:SF1">
    <property type="entry name" value="BLL7220 PROTEIN"/>
    <property type="match status" value="1"/>
</dbReference>
<organism evidence="2 3">
    <name type="scientific">Sulfitobacter alexandrii</name>
    <dbReference type="NCBI Taxonomy" id="1917485"/>
    <lineage>
        <taxon>Bacteria</taxon>
        <taxon>Pseudomonadati</taxon>
        <taxon>Pseudomonadota</taxon>
        <taxon>Alphaproteobacteria</taxon>
        <taxon>Rhodobacterales</taxon>
        <taxon>Roseobacteraceae</taxon>
        <taxon>Sulfitobacter</taxon>
    </lineage>
</organism>
<dbReference type="AlphaFoldDB" id="A0A1J0WJG6"/>
<proteinExistence type="predicted"/>
<keyword evidence="3" id="KW-1185">Reference proteome</keyword>
<evidence type="ECO:0000313" key="2">
    <source>
        <dbReference type="EMBL" id="APE44437.1"/>
    </source>
</evidence>
<dbReference type="PANTHER" id="PTHR43236">
    <property type="entry name" value="ANTITOXIN HIGA1"/>
    <property type="match status" value="1"/>
</dbReference>
<dbReference type="InterPro" id="IPR052345">
    <property type="entry name" value="Rad_response_metalloprotease"/>
</dbReference>
<reference evidence="2 3" key="1">
    <citation type="submission" date="2016-11" db="EMBL/GenBank/DDBJ databases">
        <title>Complete genome sequence of Sulfitobacter sp. AM1-D1, a toxic bacteria associated with marine dinoflagellate Alexandrium minutum in East China Sea.</title>
        <authorList>
            <person name="Yang Q."/>
            <person name="Zhang X."/>
            <person name="Tian X."/>
        </authorList>
    </citation>
    <scope>NUCLEOTIDE SEQUENCE [LARGE SCALE GENOMIC DNA]</scope>
    <source>
        <strain evidence="2 3">AM1-D1</strain>
    </source>
</reference>